<evidence type="ECO:0000256" key="4">
    <source>
        <dbReference type="ARBA" id="ARBA00008236"/>
    </source>
</evidence>
<reference evidence="10 11" key="1">
    <citation type="submission" date="2022-03" db="EMBL/GenBank/DDBJ databases">
        <title>Novel taxa within the pig intestine.</title>
        <authorList>
            <person name="Wylensek D."/>
            <person name="Bishof K."/>
            <person name="Afrizal A."/>
            <person name="Clavel T."/>
        </authorList>
    </citation>
    <scope>NUCLEOTIDE SEQUENCE [LARGE SCALE GENOMIC DNA]</scope>
    <source>
        <strain evidence="10 11">CLA-KB-P66</strain>
    </source>
</reference>
<dbReference type="PANTHER" id="PTHR34448:SF1">
    <property type="entry name" value="BLL6088 PROTEIN"/>
    <property type="match status" value="1"/>
</dbReference>
<organism evidence="10 11">
    <name type="scientific">Intestinicryptomonas porci</name>
    <dbReference type="NCBI Taxonomy" id="2926320"/>
    <lineage>
        <taxon>Bacteria</taxon>
        <taxon>Pseudomonadati</taxon>
        <taxon>Verrucomicrobiota</taxon>
        <taxon>Opitutia</taxon>
        <taxon>Opitutales</taxon>
        <taxon>Intestinicryptomonaceae</taxon>
        <taxon>Intestinicryptomonas</taxon>
    </lineage>
</organism>
<dbReference type="Proteomes" id="UP001275932">
    <property type="component" value="Unassembled WGS sequence"/>
</dbReference>
<sequence>MAKDLRYNKLAKLLCSYSVKVAQGENVMLDMFDVPEEMVEALVESVSERGGNPFVKLHSARISRKLNLFHNDSSLKTASELALSEIQKMQAYIAIRGANNIFENGDVPQEQISKISTAMRSALNWRVDKTKWCVLRWPTPSMAQLAGMSTEAFEDFYFDVCTFDYSKFSDGMEALKNLMMRTDKVRILGNGSDLTFSIKSMPAIPCAGEMNIPDGEVFTAPVKDSVEGVLHYTAPTVYNGLSFDGITLEFSKGKIVKADASMNASALREILASDEGASYVGEFALGVNPLITRPMRDILFDEKIAGSFHFTPGQAYEDADNGNRSKIHWDMVCIQTKEYGGGEIYFDDVLIRKDGEFVLDELKQLNPENLLAK</sequence>
<evidence type="ECO:0000256" key="5">
    <source>
        <dbReference type="ARBA" id="ARBA00022438"/>
    </source>
</evidence>
<keyword evidence="11" id="KW-1185">Reference proteome</keyword>
<dbReference type="InterPro" id="IPR052170">
    <property type="entry name" value="M29_Exopeptidase"/>
</dbReference>
<evidence type="ECO:0000313" key="11">
    <source>
        <dbReference type="Proteomes" id="UP001275932"/>
    </source>
</evidence>
<dbReference type="RefSeq" id="WP_370396779.1">
    <property type="nucleotide sequence ID" value="NZ_JALBUT010000004.1"/>
</dbReference>
<name>A0ABU4WIL6_9BACT</name>
<dbReference type="Pfam" id="PF02073">
    <property type="entry name" value="Peptidase_M29"/>
    <property type="match status" value="1"/>
</dbReference>
<evidence type="ECO:0000256" key="1">
    <source>
        <dbReference type="ARBA" id="ARBA00001941"/>
    </source>
</evidence>
<dbReference type="EMBL" id="JALBUT010000004">
    <property type="protein sequence ID" value="MDX8415332.1"/>
    <property type="molecule type" value="Genomic_DNA"/>
</dbReference>
<evidence type="ECO:0000256" key="6">
    <source>
        <dbReference type="ARBA" id="ARBA00022670"/>
    </source>
</evidence>
<comment type="cofactor">
    <cofactor evidence="2">
        <name>Mg(2+)</name>
        <dbReference type="ChEBI" id="CHEBI:18420"/>
    </cofactor>
</comment>
<evidence type="ECO:0000256" key="9">
    <source>
        <dbReference type="ARBA" id="ARBA00023049"/>
    </source>
</evidence>
<evidence type="ECO:0000256" key="7">
    <source>
        <dbReference type="ARBA" id="ARBA00022723"/>
    </source>
</evidence>
<dbReference type="InterPro" id="IPR035097">
    <property type="entry name" value="M29_N-terminal"/>
</dbReference>
<accession>A0ABU4WIL6</accession>
<keyword evidence="5 10" id="KW-0031">Aminopeptidase</keyword>
<dbReference type="Gene3D" id="3.40.1830.10">
    <property type="entry name" value="Thermophilic metalloprotease (M29)"/>
    <property type="match status" value="1"/>
</dbReference>
<dbReference type="SUPFAM" id="SSF144052">
    <property type="entry name" value="Thermophilic metalloprotease-like"/>
    <property type="match status" value="1"/>
</dbReference>
<protein>
    <submittedName>
        <fullName evidence="10">Aminopeptidase</fullName>
    </submittedName>
</protein>
<evidence type="ECO:0000313" key="10">
    <source>
        <dbReference type="EMBL" id="MDX8415332.1"/>
    </source>
</evidence>
<dbReference type="GO" id="GO:0004177">
    <property type="term" value="F:aminopeptidase activity"/>
    <property type="evidence" value="ECO:0007669"/>
    <property type="project" value="UniProtKB-KW"/>
</dbReference>
<comment type="caution">
    <text evidence="10">The sequence shown here is derived from an EMBL/GenBank/DDBJ whole genome shotgun (WGS) entry which is preliminary data.</text>
</comment>
<keyword evidence="6" id="KW-0645">Protease</keyword>
<proteinExistence type="inferred from homology"/>
<gene>
    <name evidence="10" type="ORF">MOX91_03950</name>
</gene>
<dbReference type="InterPro" id="IPR000787">
    <property type="entry name" value="Peptidase_M29"/>
</dbReference>
<keyword evidence="9" id="KW-0482">Metalloprotease</keyword>
<evidence type="ECO:0000256" key="8">
    <source>
        <dbReference type="ARBA" id="ARBA00022801"/>
    </source>
</evidence>
<comment type="cofactor">
    <cofactor evidence="3">
        <name>Zn(2+)</name>
        <dbReference type="ChEBI" id="CHEBI:29105"/>
    </cofactor>
</comment>
<dbReference type="PANTHER" id="PTHR34448">
    <property type="entry name" value="AMINOPEPTIDASE"/>
    <property type="match status" value="1"/>
</dbReference>
<comment type="cofactor">
    <cofactor evidence="1">
        <name>Co(2+)</name>
        <dbReference type="ChEBI" id="CHEBI:48828"/>
    </cofactor>
</comment>
<keyword evidence="8" id="KW-0378">Hydrolase</keyword>
<keyword evidence="7" id="KW-0479">Metal-binding</keyword>
<evidence type="ECO:0000256" key="3">
    <source>
        <dbReference type="ARBA" id="ARBA00001947"/>
    </source>
</evidence>
<evidence type="ECO:0000256" key="2">
    <source>
        <dbReference type="ARBA" id="ARBA00001946"/>
    </source>
</evidence>
<comment type="similarity">
    <text evidence="4">Belongs to the peptidase M29 family.</text>
</comment>
<dbReference type="PRINTS" id="PR00919">
    <property type="entry name" value="THERMOPTASE"/>
</dbReference>